<protein>
    <recommendedName>
        <fullName evidence="1">Reverse transcriptase domain-containing protein</fullName>
    </recommendedName>
</protein>
<dbReference type="AlphaFoldDB" id="A0AAU9UY98"/>
<dbReference type="SUPFAM" id="SSF56672">
    <property type="entry name" value="DNA/RNA polymerases"/>
    <property type="match status" value="1"/>
</dbReference>
<dbReference type="PROSITE" id="PS50878">
    <property type="entry name" value="RT_POL"/>
    <property type="match status" value="1"/>
</dbReference>
<sequence length="185" mass="21105">MRISSSQRHGRCYICCKTNPRKEPGAIPTSVHVFVDLEKAFDRVPREALWIVLKKAGCPEKLLNLIRQFHENMMARVRHESDFSDQFPVTSGVKQGCVLAPTLFSLYFASVMQDAVKTCNNLITINTRSDRSVFDLSRFRAKRQVTSLPVMDIVYADDVCLMADSLESLQAYIDSLHQSCRSYKH</sequence>
<proteinExistence type="predicted"/>
<evidence type="ECO:0000313" key="2">
    <source>
        <dbReference type="EMBL" id="CAH2102564.1"/>
    </source>
</evidence>
<dbReference type="InterPro" id="IPR000477">
    <property type="entry name" value="RT_dom"/>
</dbReference>
<reference evidence="2" key="1">
    <citation type="submission" date="2022-03" db="EMBL/GenBank/DDBJ databases">
        <authorList>
            <person name="Tunstrom K."/>
        </authorList>
    </citation>
    <scope>NUCLEOTIDE SEQUENCE</scope>
</reference>
<dbReference type="PANTHER" id="PTHR47027:SF20">
    <property type="entry name" value="REVERSE TRANSCRIPTASE-LIKE PROTEIN WITH RNA-DIRECTED DNA POLYMERASE DOMAIN"/>
    <property type="match status" value="1"/>
</dbReference>
<dbReference type="Pfam" id="PF00078">
    <property type="entry name" value="RVT_1"/>
    <property type="match status" value="1"/>
</dbReference>
<organism evidence="2 3">
    <name type="scientific">Euphydryas editha</name>
    <name type="common">Edith's checkerspot</name>
    <dbReference type="NCBI Taxonomy" id="104508"/>
    <lineage>
        <taxon>Eukaryota</taxon>
        <taxon>Metazoa</taxon>
        <taxon>Ecdysozoa</taxon>
        <taxon>Arthropoda</taxon>
        <taxon>Hexapoda</taxon>
        <taxon>Insecta</taxon>
        <taxon>Pterygota</taxon>
        <taxon>Neoptera</taxon>
        <taxon>Endopterygota</taxon>
        <taxon>Lepidoptera</taxon>
        <taxon>Glossata</taxon>
        <taxon>Ditrysia</taxon>
        <taxon>Papilionoidea</taxon>
        <taxon>Nymphalidae</taxon>
        <taxon>Nymphalinae</taxon>
        <taxon>Euphydryas</taxon>
    </lineage>
</organism>
<evidence type="ECO:0000313" key="3">
    <source>
        <dbReference type="Proteomes" id="UP001153954"/>
    </source>
</evidence>
<accession>A0AAU9UY98</accession>
<dbReference type="PANTHER" id="PTHR47027">
    <property type="entry name" value="REVERSE TRANSCRIPTASE DOMAIN-CONTAINING PROTEIN"/>
    <property type="match status" value="1"/>
</dbReference>
<evidence type="ECO:0000259" key="1">
    <source>
        <dbReference type="PROSITE" id="PS50878"/>
    </source>
</evidence>
<dbReference type="Proteomes" id="UP001153954">
    <property type="component" value="Unassembled WGS sequence"/>
</dbReference>
<dbReference type="EMBL" id="CAKOGL010000025">
    <property type="protein sequence ID" value="CAH2102564.1"/>
    <property type="molecule type" value="Genomic_DNA"/>
</dbReference>
<gene>
    <name evidence="2" type="ORF">EEDITHA_LOCUS17172</name>
</gene>
<keyword evidence="3" id="KW-1185">Reference proteome</keyword>
<dbReference type="GO" id="GO:0071897">
    <property type="term" value="P:DNA biosynthetic process"/>
    <property type="evidence" value="ECO:0007669"/>
    <property type="project" value="UniProtKB-ARBA"/>
</dbReference>
<dbReference type="InterPro" id="IPR043502">
    <property type="entry name" value="DNA/RNA_pol_sf"/>
</dbReference>
<comment type="caution">
    <text evidence="2">The sequence shown here is derived from an EMBL/GenBank/DDBJ whole genome shotgun (WGS) entry which is preliminary data.</text>
</comment>
<feature type="domain" description="Reverse transcriptase" evidence="1">
    <location>
        <begin position="1"/>
        <end position="185"/>
    </location>
</feature>
<name>A0AAU9UY98_EUPED</name>